<accession>A0A4V2F4V1</accession>
<dbReference type="NCBIfam" id="TIGR04183">
    <property type="entry name" value="Por_Secre_tail"/>
    <property type="match status" value="1"/>
</dbReference>
<protein>
    <submittedName>
        <fullName evidence="2">Putative secreted protein (Por secretion system target)</fullName>
    </submittedName>
</protein>
<dbReference type="RefSeq" id="WP_130287894.1">
    <property type="nucleotide sequence ID" value="NZ_SGXE01000007.1"/>
</dbReference>
<evidence type="ECO:0000313" key="2">
    <source>
        <dbReference type="EMBL" id="RZS90599.1"/>
    </source>
</evidence>
<evidence type="ECO:0000256" key="1">
    <source>
        <dbReference type="ARBA" id="ARBA00022729"/>
    </source>
</evidence>
<evidence type="ECO:0000313" key="3">
    <source>
        <dbReference type="Proteomes" id="UP000292262"/>
    </source>
</evidence>
<keyword evidence="3" id="KW-1185">Reference proteome</keyword>
<comment type="caution">
    <text evidence="2">The sequence shown here is derived from an EMBL/GenBank/DDBJ whole genome shotgun (WGS) entry which is preliminary data.</text>
</comment>
<organism evidence="2 3">
    <name type="scientific">Aquimarina brevivitae</name>
    <dbReference type="NCBI Taxonomy" id="323412"/>
    <lineage>
        <taxon>Bacteria</taxon>
        <taxon>Pseudomonadati</taxon>
        <taxon>Bacteroidota</taxon>
        <taxon>Flavobacteriia</taxon>
        <taxon>Flavobacteriales</taxon>
        <taxon>Flavobacteriaceae</taxon>
        <taxon>Aquimarina</taxon>
    </lineage>
</organism>
<name>A0A4V2F4V1_9FLAO</name>
<dbReference type="EMBL" id="SGXE01000007">
    <property type="protein sequence ID" value="RZS90599.1"/>
    <property type="molecule type" value="Genomic_DNA"/>
</dbReference>
<dbReference type="OrthoDB" id="7783360at2"/>
<dbReference type="InterPro" id="IPR026444">
    <property type="entry name" value="Secre_tail"/>
</dbReference>
<gene>
    <name evidence="2" type="ORF">EV197_3394</name>
</gene>
<sequence>MTYKITPSFFIGCFLFVVTNTSFAQLSNRSYIFGHSLVNHSADQTTQNRSNIPDWLHLLAEQAGNDYAVDGQFNFLPFQQLPPIYHWSFIDAQRARTDESNTDFGSIDYDNVIVTLANFIQPSSAPSDNAFCDQQYINNCNEDPNALSSVEAVVRILDFARQEEPTIDFYIYENWPEFYGTFPPTSDEEEATEFGAFYDYTRGDFHNWWIDLQDEVLAARPDSNVKLIPVGPILADLFSDTGILADIPAATLYEDAAPHGYPVVYFLTALIHYSVLYGEQPPADFQFPDENLAAPIRIPDLVKNNYNTIVSYIWDRLQDYTFASGESRVFVNDPTLSVDELSLQQEKILLYPNPGSERFMLRVPQNTAFPISLHIVNTLGQLVENISITDPQLTEFRFNKKGTFFVNVQGEQFSDTIKMVVQ</sequence>
<reference evidence="2 3" key="1">
    <citation type="submission" date="2019-02" db="EMBL/GenBank/DDBJ databases">
        <title>Genomic Encyclopedia of Type Strains, Phase IV (KMG-IV): sequencing the most valuable type-strain genomes for metagenomic binning, comparative biology and taxonomic classification.</title>
        <authorList>
            <person name="Goeker M."/>
        </authorList>
    </citation>
    <scope>NUCLEOTIDE SEQUENCE [LARGE SCALE GENOMIC DNA]</scope>
    <source>
        <strain evidence="2 3">DSM 17196</strain>
    </source>
</reference>
<dbReference type="AlphaFoldDB" id="A0A4V2F4V1"/>
<keyword evidence="1" id="KW-0732">Signal</keyword>
<dbReference type="Proteomes" id="UP000292262">
    <property type="component" value="Unassembled WGS sequence"/>
</dbReference>
<proteinExistence type="predicted"/>